<dbReference type="GO" id="GO:0002098">
    <property type="term" value="P:tRNA wobble uridine modification"/>
    <property type="evidence" value="ECO:0007669"/>
    <property type="project" value="TreeGrafter"/>
</dbReference>
<dbReference type="GO" id="GO:0003924">
    <property type="term" value="F:GTPase activity"/>
    <property type="evidence" value="ECO:0007669"/>
    <property type="project" value="InterPro"/>
</dbReference>
<dbReference type="InterPro" id="IPR006073">
    <property type="entry name" value="GTP-bd"/>
</dbReference>
<dbReference type="InterPro" id="IPR004520">
    <property type="entry name" value="GTPase_MnmE"/>
</dbReference>
<dbReference type="InterPro" id="IPR025867">
    <property type="entry name" value="MnmE_helical"/>
</dbReference>
<dbReference type="CDD" id="cd14858">
    <property type="entry name" value="TrmE_N"/>
    <property type="match status" value="1"/>
</dbReference>
<dbReference type="Gene3D" id="1.20.120.430">
    <property type="entry name" value="tRNA modification GTPase MnmE domain 2"/>
    <property type="match status" value="1"/>
</dbReference>
<dbReference type="Pfam" id="PF12631">
    <property type="entry name" value="MnmE_helical"/>
    <property type="match status" value="1"/>
</dbReference>
<evidence type="ECO:0000256" key="6">
    <source>
        <dbReference type="SAM" id="Coils"/>
    </source>
</evidence>
<dbReference type="PANTHER" id="PTHR42714">
    <property type="entry name" value="TRNA MODIFICATION GTPASE GTPBP3"/>
    <property type="match status" value="1"/>
</dbReference>
<feature type="domain" description="TrmE-type G" evidence="7">
    <location>
        <begin position="214"/>
        <end position="366"/>
    </location>
</feature>
<dbReference type="InterPro" id="IPR005225">
    <property type="entry name" value="Small_GTP-bd"/>
</dbReference>
<keyword evidence="5" id="KW-0342">GTP-binding</keyword>
<dbReference type="AlphaFoldDB" id="A0A381TM28"/>
<accession>A0A381TM28</accession>
<dbReference type="GO" id="GO:0005739">
    <property type="term" value="C:mitochondrion"/>
    <property type="evidence" value="ECO:0007669"/>
    <property type="project" value="UniProtKB-SubCell"/>
</dbReference>
<dbReference type="InterPro" id="IPR027266">
    <property type="entry name" value="TrmE/GcvT-like"/>
</dbReference>
<dbReference type="NCBIfam" id="TIGR00450">
    <property type="entry name" value="mnmE_trmE_thdF"/>
    <property type="match status" value="1"/>
</dbReference>
<dbReference type="Pfam" id="PF01926">
    <property type="entry name" value="MMR_HSR1"/>
    <property type="match status" value="1"/>
</dbReference>
<dbReference type="InterPro" id="IPR027368">
    <property type="entry name" value="MnmE_dom2"/>
</dbReference>
<keyword evidence="4" id="KW-0547">Nucleotide-binding</keyword>
<keyword evidence="3" id="KW-0819">tRNA processing</keyword>
<dbReference type="EMBL" id="UINC01004748">
    <property type="protein sequence ID" value="SVA16588.1"/>
    <property type="molecule type" value="Genomic_DNA"/>
</dbReference>
<evidence type="ECO:0000256" key="2">
    <source>
        <dbReference type="ARBA" id="ARBA00011043"/>
    </source>
</evidence>
<sequence length="443" mass="49836">MNIFALSTGRGPSGIAILRLSGKDSLQISKLITKKNDIKSKEVNLCKFHDPSNGKIIDEGLLLWFPGPNSYTGEDLAEFHTHGSNAVVSCFLRVLSEQENCRLAEPGEFTKIAFQNNKIDLIEAESIGDLIHAETELQRQQAIKLVQGNASNYYNSLREKLVKSLSYIEAKIDFAEDDLPENVLKEVQNSIKEVHKDIKQILEDQKIGEKIRDGFKISIVGQVNAGKSSLLNLLSKREAAIVSEQEGTTRDVIETYLNIDGYPVILADTAGIRKVKNKVEKEGIQRAIKKAKNADLTLVMIDNSFKQIDKDLKKLINENCILVFNKSDLNKKIPKNEFIKNDQILISVKDNQNIDKLVKTIKDKLSKKFTNANNILVTRERHRAKLNDALKEIEKFLKKDQQKEIETAAEDLRLATRHLGSIVGKVDVEEILGSIFQDFCIGK</sequence>
<dbReference type="NCBIfam" id="NF003661">
    <property type="entry name" value="PRK05291.1-3"/>
    <property type="match status" value="1"/>
</dbReference>
<dbReference type="InterPro" id="IPR031168">
    <property type="entry name" value="G_TrmE"/>
</dbReference>
<gene>
    <name evidence="8" type="ORF">METZ01_LOCUS69442</name>
</gene>
<dbReference type="FunFam" id="3.30.1360.120:FF:000007">
    <property type="entry name" value="tRNA modification GTPase GTPBP3, mitochondrial"/>
    <property type="match status" value="1"/>
</dbReference>
<organism evidence="8">
    <name type="scientific">marine metagenome</name>
    <dbReference type="NCBI Taxonomy" id="408172"/>
    <lineage>
        <taxon>unclassified sequences</taxon>
        <taxon>metagenomes</taxon>
        <taxon>ecological metagenomes</taxon>
    </lineage>
</organism>
<dbReference type="Gene3D" id="3.40.50.300">
    <property type="entry name" value="P-loop containing nucleotide triphosphate hydrolases"/>
    <property type="match status" value="1"/>
</dbReference>
<dbReference type="SUPFAM" id="SSF116878">
    <property type="entry name" value="TrmE connector domain"/>
    <property type="match status" value="1"/>
</dbReference>
<dbReference type="PROSITE" id="PS51709">
    <property type="entry name" value="G_TRME"/>
    <property type="match status" value="1"/>
</dbReference>
<proteinExistence type="inferred from homology"/>
<evidence type="ECO:0000256" key="1">
    <source>
        <dbReference type="ARBA" id="ARBA00004173"/>
    </source>
</evidence>
<dbReference type="PANTHER" id="PTHR42714:SF2">
    <property type="entry name" value="TRNA MODIFICATION GTPASE GTPBP3, MITOCHONDRIAL"/>
    <property type="match status" value="1"/>
</dbReference>
<dbReference type="Pfam" id="PF10396">
    <property type="entry name" value="TrmE_N"/>
    <property type="match status" value="1"/>
</dbReference>
<dbReference type="Gene3D" id="3.30.1360.120">
    <property type="entry name" value="Probable tRNA modification gtpase trme, domain 1"/>
    <property type="match status" value="1"/>
</dbReference>
<dbReference type="GO" id="GO:0030488">
    <property type="term" value="P:tRNA methylation"/>
    <property type="evidence" value="ECO:0007669"/>
    <property type="project" value="TreeGrafter"/>
</dbReference>
<comment type="subcellular location">
    <subcellularLocation>
        <location evidence="1">Mitochondrion</location>
    </subcellularLocation>
</comment>
<name>A0A381TM28_9ZZZZ</name>
<evidence type="ECO:0000259" key="7">
    <source>
        <dbReference type="PROSITE" id="PS51709"/>
    </source>
</evidence>
<evidence type="ECO:0000256" key="3">
    <source>
        <dbReference type="ARBA" id="ARBA00022694"/>
    </source>
</evidence>
<dbReference type="InterPro" id="IPR018948">
    <property type="entry name" value="GTP-bd_TrmE_N"/>
</dbReference>
<dbReference type="InterPro" id="IPR027417">
    <property type="entry name" value="P-loop_NTPase"/>
</dbReference>
<comment type="similarity">
    <text evidence="2">Belongs to the TRAFAC class TrmE-Era-EngA-EngB-Septin-like GTPase superfamily. TrmE GTPase family.</text>
</comment>
<dbReference type="HAMAP" id="MF_00379">
    <property type="entry name" value="GTPase_MnmE"/>
    <property type="match status" value="1"/>
</dbReference>
<dbReference type="NCBIfam" id="TIGR00231">
    <property type="entry name" value="small_GTP"/>
    <property type="match status" value="1"/>
</dbReference>
<dbReference type="SUPFAM" id="SSF52540">
    <property type="entry name" value="P-loop containing nucleoside triphosphate hydrolases"/>
    <property type="match status" value="1"/>
</dbReference>
<evidence type="ECO:0000256" key="5">
    <source>
        <dbReference type="ARBA" id="ARBA00023134"/>
    </source>
</evidence>
<protein>
    <recommendedName>
        <fullName evidence="7">TrmE-type G domain-containing protein</fullName>
    </recommendedName>
</protein>
<dbReference type="CDD" id="cd04164">
    <property type="entry name" value="trmE"/>
    <property type="match status" value="1"/>
</dbReference>
<feature type="coiled-coil region" evidence="6">
    <location>
        <begin position="379"/>
        <end position="418"/>
    </location>
</feature>
<evidence type="ECO:0000256" key="4">
    <source>
        <dbReference type="ARBA" id="ARBA00022741"/>
    </source>
</evidence>
<evidence type="ECO:0000313" key="8">
    <source>
        <dbReference type="EMBL" id="SVA16588.1"/>
    </source>
</evidence>
<keyword evidence="6" id="KW-0175">Coiled coil</keyword>
<reference evidence="8" key="1">
    <citation type="submission" date="2018-05" db="EMBL/GenBank/DDBJ databases">
        <authorList>
            <person name="Lanie J.A."/>
            <person name="Ng W.-L."/>
            <person name="Kazmierczak K.M."/>
            <person name="Andrzejewski T.M."/>
            <person name="Davidsen T.M."/>
            <person name="Wayne K.J."/>
            <person name="Tettelin H."/>
            <person name="Glass J.I."/>
            <person name="Rusch D."/>
            <person name="Podicherti R."/>
            <person name="Tsui H.-C.T."/>
            <person name="Winkler M.E."/>
        </authorList>
    </citation>
    <scope>NUCLEOTIDE SEQUENCE</scope>
</reference>
<dbReference type="GO" id="GO:0005525">
    <property type="term" value="F:GTP binding"/>
    <property type="evidence" value="ECO:0007669"/>
    <property type="project" value="UniProtKB-KW"/>
</dbReference>